<protein>
    <recommendedName>
        <fullName evidence="14">AT3G11945-like protein</fullName>
    </recommendedName>
</protein>
<feature type="transmembrane region" description="Helical" evidence="11">
    <location>
        <begin position="281"/>
        <end position="299"/>
    </location>
</feature>
<feature type="transmembrane region" description="Helical" evidence="11">
    <location>
        <begin position="306"/>
        <end position="328"/>
    </location>
</feature>
<feature type="transmembrane region" description="Helical" evidence="11">
    <location>
        <begin position="419"/>
        <end position="436"/>
    </location>
</feature>
<evidence type="ECO:0000256" key="5">
    <source>
        <dbReference type="ARBA" id="ARBA00022640"/>
    </source>
</evidence>
<evidence type="ECO:0000256" key="9">
    <source>
        <dbReference type="ARBA" id="ARBA00022989"/>
    </source>
</evidence>
<dbReference type="CDD" id="cd13960">
    <property type="entry name" value="PT_UbiA_HPT1"/>
    <property type="match status" value="1"/>
</dbReference>
<dbReference type="Pfam" id="PF01040">
    <property type="entry name" value="UbiA"/>
    <property type="match status" value="1"/>
</dbReference>
<organism evidence="12 13">
    <name type="scientific">Riccia sorocarpa</name>
    <dbReference type="NCBI Taxonomy" id="122646"/>
    <lineage>
        <taxon>Eukaryota</taxon>
        <taxon>Viridiplantae</taxon>
        <taxon>Streptophyta</taxon>
        <taxon>Embryophyta</taxon>
        <taxon>Marchantiophyta</taxon>
        <taxon>Marchantiopsida</taxon>
        <taxon>Marchantiidae</taxon>
        <taxon>Marchantiales</taxon>
        <taxon>Ricciaceae</taxon>
        <taxon>Riccia</taxon>
    </lineage>
</organism>
<dbReference type="InterPro" id="IPR044878">
    <property type="entry name" value="UbiA_sf"/>
</dbReference>
<evidence type="ECO:0000256" key="10">
    <source>
        <dbReference type="ARBA" id="ARBA00023136"/>
    </source>
</evidence>
<comment type="similarity">
    <text evidence="3">Belongs to the UbiA prenyltransferase family.</text>
</comment>
<feature type="transmembrane region" description="Helical" evidence="11">
    <location>
        <begin position="389"/>
        <end position="413"/>
    </location>
</feature>
<keyword evidence="5" id="KW-0934">Plastid</keyword>
<accession>A0ABD3GGF4</accession>
<dbReference type="PANTHER" id="PTHR43009">
    <property type="entry name" value="HOMOGENTISATE SOLANESYLTRANSFERASE, CHLOROPLASTIC"/>
    <property type="match status" value="1"/>
</dbReference>
<dbReference type="InterPro" id="IPR000537">
    <property type="entry name" value="UbiA_prenyltransferase"/>
</dbReference>
<dbReference type="GO" id="GO:0009507">
    <property type="term" value="C:chloroplast"/>
    <property type="evidence" value="ECO:0007669"/>
    <property type="project" value="UniProtKB-SubCell"/>
</dbReference>
<evidence type="ECO:0000256" key="4">
    <source>
        <dbReference type="ARBA" id="ARBA00022528"/>
    </source>
</evidence>
<comment type="subcellular location">
    <subcellularLocation>
        <location evidence="1">Membrane</location>
        <topology evidence="1">Multi-pass membrane protein</topology>
    </subcellularLocation>
    <subcellularLocation>
        <location evidence="2">Plastid</location>
        <location evidence="2">Chloroplast</location>
    </subcellularLocation>
</comment>
<keyword evidence="4" id="KW-0150">Chloroplast</keyword>
<keyword evidence="7 11" id="KW-0812">Transmembrane</keyword>
<keyword evidence="6" id="KW-0808">Transferase</keyword>
<comment type="caution">
    <text evidence="12">The sequence shown here is derived from an EMBL/GenBank/DDBJ whole genome shotgun (WGS) entry which is preliminary data.</text>
</comment>
<keyword evidence="13" id="KW-1185">Reference proteome</keyword>
<evidence type="ECO:0000256" key="8">
    <source>
        <dbReference type="ARBA" id="ARBA00022946"/>
    </source>
</evidence>
<sequence>MDFRDCRLVAKLRILYSVTVEPSGRFVVLIAKWTSRLTERNKQVTSSCYGAVAIAQPPQTTTTSLTSTAASPQSALIRRGIQHVSKFPAPQINCGSPHSFNRNSCRRLRSLPSNWAGDSSVLGACRNEGVVRCSAVSTEPFGEPESSSSDAEVAPELDSKQVLVGNTIVSFKDAFWRFLRPHTIRGTVIGASALVARALLENPQLINWILLPKALRGLLALLCGNGYIVGINQIYDVGIDKVNKPFLPVAAGDLSVSAAWALVIGLAALGVGIVATNFGPLITSLYSFGLFLGAIYSVPPLRLKRFAVPAFLIIATVRGFLLNFGVYYATRAALGLSYQWSPSIVFITCFVTVFATVIAITKDLPDVEGDKKYNISTFATRLGVRKISFLGSGLLLMNYIGAIGAAILMPQAFNRNLMVAAHAALGVALVYQTWVLDSAKYSKEGIAGFYRFIWNLFYTQYVLLPFL</sequence>
<evidence type="ECO:0000256" key="11">
    <source>
        <dbReference type="SAM" id="Phobius"/>
    </source>
</evidence>
<evidence type="ECO:0000313" key="12">
    <source>
        <dbReference type="EMBL" id="KAL3678270.1"/>
    </source>
</evidence>
<dbReference type="Gene3D" id="1.10.357.140">
    <property type="entry name" value="UbiA prenyltransferase"/>
    <property type="match status" value="1"/>
</dbReference>
<dbReference type="Proteomes" id="UP001633002">
    <property type="component" value="Unassembled WGS sequence"/>
</dbReference>
<dbReference type="GO" id="GO:0016020">
    <property type="term" value="C:membrane"/>
    <property type="evidence" value="ECO:0007669"/>
    <property type="project" value="UniProtKB-SubCell"/>
</dbReference>
<dbReference type="InterPro" id="IPR044502">
    <property type="entry name" value="AtHST-like"/>
</dbReference>
<name>A0ABD3GGF4_9MARC</name>
<dbReference type="NCBIfam" id="NF009525">
    <property type="entry name" value="PRK12887.1"/>
    <property type="match status" value="1"/>
</dbReference>
<dbReference type="EMBL" id="JBJQOH010000007">
    <property type="protein sequence ID" value="KAL3678270.1"/>
    <property type="molecule type" value="Genomic_DNA"/>
</dbReference>
<dbReference type="GO" id="GO:0016740">
    <property type="term" value="F:transferase activity"/>
    <property type="evidence" value="ECO:0007669"/>
    <property type="project" value="UniProtKB-KW"/>
</dbReference>
<keyword evidence="8" id="KW-0809">Transit peptide</keyword>
<evidence type="ECO:0008006" key="14">
    <source>
        <dbReference type="Google" id="ProtNLM"/>
    </source>
</evidence>
<feature type="transmembrane region" description="Helical" evidence="11">
    <location>
        <begin position="254"/>
        <end position="275"/>
    </location>
</feature>
<evidence type="ECO:0000256" key="7">
    <source>
        <dbReference type="ARBA" id="ARBA00022692"/>
    </source>
</evidence>
<proteinExistence type="inferred from homology"/>
<keyword evidence="10 11" id="KW-0472">Membrane</keyword>
<feature type="transmembrane region" description="Helical" evidence="11">
    <location>
        <begin position="340"/>
        <end position="361"/>
    </location>
</feature>
<gene>
    <name evidence="12" type="ORF">R1sor_021226</name>
</gene>
<evidence type="ECO:0000256" key="1">
    <source>
        <dbReference type="ARBA" id="ARBA00004141"/>
    </source>
</evidence>
<evidence type="ECO:0000256" key="6">
    <source>
        <dbReference type="ARBA" id="ARBA00022679"/>
    </source>
</evidence>
<keyword evidence="9 11" id="KW-1133">Transmembrane helix</keyword>
<reference evidence="12 13" key="1">
    <citation type="submission" date="2024-09" db="EMBL/GenBank/DDBJ databases">
        <title>Chromosome-scale assembly of Riccia sorocarpa.</title>
        <authorList>
            <person name="Paukszto L."/>
        </authorList>
    </citation>
    <scope>NUCLEOTIDE SEQUENCE [LARGE SCALE GENOMIC DNA]</scope>
    <source>
        <strain evidence="12">LP-2024</strain>
        <tissue evidence="12">Aerial parts of the thallus</tissue>
    </source>
</reference>
<dbReference type="AlphaFoldDB" id="A0ABD3GGF4"/>
<dbReference type="PANTHER" id="PTHR43009:SF10">
    <property type="entry name" value="HOMOGENTISATE SOLANESYLTRANSFERASE, CHLOROPLASTIC"/>
    <property type="match status" value="1"/>
</dbReference>
<evidence type="ECO:0000256" key="3">
    <source>
        <dbReference type="ARBA" id="ARBA00005985"/>
    </source>
</evidence>
<evidence type="ECO:0000313" key="13">
    <source>
        <dbReference type="Proteomes" id="UP001633002"/>
    </source>
</evidence>
<evidence type="ECO:0000256" key="2">
    <source>
        <dbReference type="ARBA" id="ARBA00004229"/>
    </source>
</evidence>